<keyword evidence="2" id="KW-0812">Transmembrane</keyword>
<keyword evidence="2" id="KW-0472">Membrane</keyword>
<reference evidence="5 6" key="1">
    <citation type="journal article" name="Sci. Rep.">
        <title>Genome-scale phylogenetic analyses confirm Olpidium as the closest living zoosporic fungus to the non-flagellated, terrestrial fungi.</title>
        <authorList>
            <person name="Chang Y."/>
            <person name="Rochon D."/>
            <person name="Sekimoto S."/>
            <person name="Wang Y."/>
            <person name="Chovatia M."/>
            <person name="Sandor L."/>
            <person name="Salamov A."/>
            <person name="Grigoriev I.V."/>
            <person name="Stajich J.E."/>
            <person name="Spatafora J.W."/>
        </authorList>
    </citation>
    <scope>NUCLEOTIDE SEQUENCE [LARGE SCALE GENOMIC DNA]</scope>
    <source>
        <strain evidence="5">S191</strain>
    </source>
</reference>
<dbReference type="GO" id="GO:0000045">
    <property type="term" value="P:autophagosome assembly"/>
    <property type="evidence" value="ECO:0007669"/>
    <property type="project" value="TreeGrafter"/>
</dbReference>
<dbReference type="GO" id="GO:0031468">
    <property type="term" value="P:nuclear membrane reassembly"/>
    <property type="evidence" value="ECO:0007669"/>
    <property type="project" value="TreeGrafter"/>
</dbReference>
<dbReference type="SMART" id="SM00553">
    <property type="entry name" value="SEP"/>
    <property type="match status" value="1"/>
</dbReference>
<feature type="non-terminal residue" evidence="5">
    <location>
        <position position="225"/>
    </location>
</feature>
<dbReference type="InterPro" id="IPR012989">
    <property type="entry name" value="SEP_domain"/>
</dbReference>
<feature type="region of interest" description="Disordered" evidence="1">
    <location>
        <begin position="162"/>
        <end position="188"/>
    </location>
</feature>
<evidence type="ECO:0000313" key="5">
    <source>
        <dbReference type="EMBL" id="KAG5457106.1"/>
    </source>
</evidence>
<comment type="caution">
    <text evidence="5">The sequence shown here is derived from an EMBL/GenBank/DDBJ whole genome shotgun (WGS) entry which is preliminary data.</text>
</comment>
<dbReference type="GO" id="GO:0061025">
    <property type="term" value="P:membrane fusion"/>
    <property type="evidence" value="ECO:0007669"/>
    <property type="project" value="TreeGrafter"/>
</dbReference>
<dbReference type="AlphaFoldDB" id="A0A8H7ZPH7"/>
<dbReference type="GO" id="GO:0043130">
    <property type="term" value="F:ubiquitin binding"/>
    <property type="evidence" value="ECO:0007669"/>
    <property type="project" value="TreeGrafter"/>
</dbReference>
<dbReference type="GO" id="GO:0007030">
    <property type="term" value="P:Golgi organization"/>
    <property type="evidence" value="ECO:0007669"/>
    <property type="project" value="TreeGrafter"/>
</dbReference>
<dbReference type="GO" id="GO:0005829">
    <property type="term" value="C:cytosol"/>
    <property type="evidence" value="ECO:0007669"/>
    <property type="project" value="TreeGrafter"/>
</dbReference>
<dbReference type="Pfam" id="PF08059">
    <property type="entry name" value="SEP"/>
    <property type="match status" value="1"/>
</dbReference>
<keyword evidence="6" id="KW-1185">Reference proteome</keyword>
<dbReference type="Gene3D" id="3.10.20.90">
    <property type="entry name" value="Phosphatidylinositol 3-kinase Catalytic Subunit, Chain A, domain 1"/>
    <property type="match status" value="1"/>
</dbReference>
<dbReference type="PROSITE" id="PS50033">
    <property type="entry name" value="UBX"/>
    <property type="match status" value="1"/>
</dbReference>
<dbReference type="FunFam" id="3.30.420.210:FF:000002">
    <property type="entry name" value="UBX domain-containing protein 1"/>
    <property type="match status" value="1"/>
</dbReference>
<feature type="domain" description="SEP" evidence="4">
    <location>
        <begin position="31"/>
        <end position="96"/>
    </location>
</feature>
<dbReference type="GO" id="GO:0043161">
    <property type="term" value="P:proteasome-mediated ubiquitin-dependent protein catabolic process"/>
    <property type="evidence" value="ECO:0007669"/>
    <property type="project" value="TreeGrafter"/>
</dbReference>
<dbReference type="InterPro" id="IPR001012">
    <property type="entry name" value="UBX_dom"/>
</dbReference>
<dbReference type="PROSITE" id="PS51399">
    <property type="entry name" value="SEP"/>
    <property type="match status" value="1"/>
</dbReference>
<dbReference type="Pfam" id="PF00789">
    <property type="entry name" value="UBX"/>
    <property type="match status" value="1"/>
</dbReference>
<evidence type="ECO:0000259" key="3">
    <source>
        <dbReference type="PROSITE" id="PS50033"/>
    </source>
</evidence>
<dbReference type="EMBL" id="JAEFCI010010621">
    <property type="protein sequence ID" value="KAG5457106.1"/>
    <property type="molecule type" value="Genomic_DNA"/>
</dbReference>
<dbReference type="InterPro" id="IPR029071">
    <property type="entry name" value="Ubiquitin-like_domsf"/>
</dbReference>
<protein>
    <submittedName>
        <fullName evidence="5">SEP domain-containing protein</fullName>
    </submittedName>
</protein>
<organism evidence="5 6">
    <name type="scientific">Olpidium bornovanus</name>
    <dbReference type="NCBI Taxonomy" id="278681"/>
    <lineage>
        <taxon>Eukaryota</taxon>
        <taxon>Fungi</taxon>
        <taxon>Fungi incertae sedis</taxon>
        <taxon>Olpidiomycota</taxon>
        <taxon>Olpidiomycotina</taxon>
        <taxon>Olpidiomycetes</taxon>
        <taxon>Olpidiales</taxon>
        <taxon>Olpidiaceae</taxon>
        <taxon>Olpidium</taxon>
    </lineage>
</organism>
<proteinExistence type="predicted"/>
<dbReference type="GO" id="GO:0005634">
    <property type="term" value="C:nucleus"/>
    <property type="evidence" value="ECO:0007669"/>
    <property type="project" value="TreeGrafter"/>
</dbReference>
<evidence type="ECO:0000256" key="2">
    <source>
        <dbReference type="SAM" id="Phobius"/>
    </source>
</evidence>
<gene>
    <name evidence="5" type="ORF">BJ554DRAFT_2972</name>
</gene>
<evidence type="ECO:0000256" key="1">
    <source>
        <dbReference type="SAM" id="MobiDB-lite"/>
    </source>
</evidence>
<dbReference type="PANTHER" id="PTHR23333">
    <property type="entry name" value="UBX DOMAIN CONTAINING PROTEIN"/>
    <property type="match status" value="1"/>
</dbReference>
<feature type="domain" description="UBX" evidence="3">
    <location>
        <begin position="185"/>
        <end position="225"/>
    </location>
</feature>
<dbReference type="Gene3D" id="3.30.420.210">
    <property type="entry name" value="SEP domain"/>
    <property type="match status" value="1"/>
</dbReference>
<dbReference type="Proteomes" id="UP000673691">
    <property type="component" value="Unassembled WGS sequence"/>
</dbReference>
<dbReference type="InterPro" id="IPR036241">
    <property type="entry name" value="NSFL1C_SEP_dom_sf"/>
</dbReference>
<dbReference type="PANTHER" id="PTHR23333:SF20">
    <property type="entry name" value="NSFL1 COFACTOR P47"/>
    <property type="match status" value="1"/>
</dbReference>
<dbReference type="OrthoDB" id="25887at2759"/>
<dbReference type="SUPFAM" id="SSF102848">
    <property type="entry name" value="NSFL1 (p97 ATPase) cofactor p47, SEP domain"/>
    <property type="match status" value="1"/>
</dbReference>
<feature type="transmembrane region" description="Helical" evidence="2">
    <location>
        <begin position="130"/>
        <end position="152"/>
    </location>
</feature>
<name>A0A8H7ZPH7_9FUNG</name>
<sequence>MRLCARNLVFARAGREPGGYRLGSEDGPSEAVSRVLTFWRNGFSVDDGPLYAYDDPANSELLAAINSGQAPLHVLDVLPGQPVDVKVAKKQDEDYVPPKPVLKARVRALAPAKPRFFLSLFRGLLGFQEFLMTISYFLASAAALLLYAPGWFSRIGSGGVSRSAQPPPSASPAERNPAPAMSVDPSQPVTSLQIRLADGTRMLSKFNTTHTVADVRNFINAWVAA</sequence>
<accession>A0A8H7ZPH7</accession>
<evidence type="ECO:0000313" key="6">
    <source>
        <dbReference type="Proteomes" id="UP000673691"/>
    </source>
</evidence>
<keyword evidence="2" id="KW-1133">Transmembrane helix</keyword>
<dbReference type="SUPFAM" id="SSF54236">
    <property type="entry name" value="Ubiquitin-like"/>
    <property type="match status" value="1"/>
</dbReference>
<evidence type="ECO:0000259" key="4">
    <source>
        <dbReference type="PROSITE" id="PS51399"/>
    </source>
</evidence>